<comment type="catalytic activity">
    <reaction evidence="1">
        <text>ATP + protein L-histidine = ADP + protein N-phospho-L-histidine.</text>
        <dbReference type="EC" id="2.7.13.3"/>
    </reaction>
</comment>
<gene>
    <name evidence="21" type="ORF">HQN60_09320</name>
</gene>
<protein>
    <recommendedName>
        <fullName evidence="15">Virulence sensor protein BvgS</fullName>
        <ecNumber evidence="3">2.7.13.3</ecNumber>
    </recommendedName>
</protein>
<dbReference type="Gene3D" id="3.30.565.10">
    <property type="entry name" value="Histidine kinase-like ATPase, C-terminal domain"/>
    <property type="match status" value="1"/>
</dbReference>
<evidence type="ECO:0000256" key="17">
    <source>
        <dbReference type="PROSITE-ProRule" id="PRU00169"/>
    </source>
</evidence>
<dbReference type="Pfam" id="PF02518">
    <property type="entry name" value="HATPase_c"/>
    <property type="match status" value="1"/>
</dbReference>
<feature type="domain" description="Histidine kinase" evidence="18">
    <location>
        <begin position="384"/>
        <end position="601"/>
    </location>
</feature>
<dbReference type="SUPFAM" id="SSF47384">
    <property type="entry name" value="Homodimeric domain of signal transducing histidine kinase"/>
    <property type="match status" value="1"/>
</dbReference>
<dbReference type="Gene3D" id="1.20.120.160">
    <property type="entry name" value="HPT domain"/>
    <property type="match status" value="1"/>
</dbReference>
<evidence type="ECO:0000259" key="18">
    <source>
        <dbReference type="PROSITE" id="PS50109"/>
    </source>
</evidence>
<keyword evidence="13" id="KW-0472">Membrane</keyword>
<accession>A0A6M8SNU6</accession>
<dbReference type="EMBL" id="CP054143">
    <property type="protein sequence ID" value="QKJ66883.1"/>
    <property type="molecule type" value="Genomic_DNA"/>
</dbReference>
<dbReference type="CDD" id="cd17546">
    <property type="entry name" value="REC_hyHK_CKI1_RcsC-like"/>
    <property type="match status" value="1"/>
</dbReference>
<feature type="modified residue" description="Phosphohistidine" evidence="16">
    <location>
        <position position="840"/>
    </location>
</feature>
<dbReference type="PROSITE" id="PS50894">
    <property type="entry name" value="HPT"/>
    <property type="match status" value="1"/>
</dbReference>
<dbReference type="SUPFAM" id="SSF47226">
    <property type="entry name" value="Histidine-containing phosphotransfer domain, HPT domain"/>
    <property type="match status" value="1"/>
</dbReference>
<keyword evidence="5" id="KW-0997">Cell inner membrane</keyword>
<dbReference type="InterPro" id="IPR004358">
    <property type="entry name" value="Sig_transdc_His_kin-like_C"/>
</dbReference>
<keyword evidence="10" id="KW-0547">Nucleotide-binding</keyword>
<evidence type="ECO:0000256" key="14">
    <source>
        <dbReference type="ARBA" id="ARBA00058004"/>
    </source>
</evidence>
<dbReference type="Proteomes" id="UP000504844">
    <property type="component" value="Chromosome"/>
</dbReference>
<evidence type="ECO:0000259" key="19">
    <source>
        <dbReference type="PROSITE" id="PS50110"/>
    </source>
</evidence>
<dbReference type="AlphaFoldDB" id="A0A6M8SNU6"/>
<evidence type="ECO:0000256" key="8">
    <source>
        <dbReference type="ARBA" id="ARBA00022692"/>
    </source>
</evidence>
<dbReference type="InterPro" id="IPR008207">
    <property type="entry name" value="Sig_transdc_His_kin_Hpt_dom"/>
</dbReference>
<dbReference type="Gene3D" id="1.25.40.10">
    <property type="entry name" value="Tetratricopeptide repeat domain"/>
    <property type="match status" value="2"/>
</dbReference>
<dbReference type="CDD" id="cd16922">
    <property type="entry name" value="HATPase_EvgS-ArcB-TorS-like"/>
    <property type="match status" value="1"/>
</dbReference>
<evidence type="ECO:0000256" key="16">
    <source>
        <dbReference type="PROSITE-ProRule" id="PRU00110"/>
    </source>
</evidence>
<feature type="domain" description="HPt" evidence="20">
    <location>
        <begin position="801"/>
        <end position="897"/>
    </location>
</feature>
<dbReference type="InterPro" id="IPR036097">
    <property type="entry name" value="HisK_dim/P_sf"/>
</dbReference>
<keyword evidence="22" id="KW-1185">Reference proteome</keyword>
<evidence type="ECO:0000256" key="7">
    <source>
        <dbReference type="ARBA" id="ARBA00022679"/>
    </source>
</evidence>
<evidence type="ECO:0000256" key="11">
    <source>
        <dbReference type="ARBA" id="ARBA00022989"/>
    </source>
</evidence>
<evidence type="ECO:0000256" key="9">
    <source>
        <dbReference type="ARBA" id="ARBA00022777"/>
    </source>
</evidence>
<dbReference type="InterPro" id="IPR005467">
    <property type="entry name" value="His_kinase_dom"/>
</dbReference>
<dbReference type="InterPro" id="IPR003594">
    <property type="entry name" value="HATPase_dom"/>
</dbReference>
<keyword evidence="6 17" id="KW-0597">Phosphoprotein</keyword>
<dbReference type="Gene3D" id="1.10.287.130">
    <property type="match status" value="1"/>
</dbReference>
<proteinExistence type="predicted"/>
<organism evidence="21 22">
    <name type="scientific">Deefgea piscis</name>
    <dbReference type="NCBI Taxonomy" id="2739061"/>
    <lineage>
        <taxon>Bacteria</taxon>
        <taxon>Pseudomonadati</taxon>
        <taxon>Pseudomonadota</taxon>
        <taxon>Betaproteobacteria</taxon>
        <taxon>Neisseriales</taxon>
        <taxon>Chitinibacteraceae</taxon>
        <taxon>Deefgea</taxon>
    </lineage>
</organism>
<dbReference type="InterPro" id="IPR003661">
    <property type="entry name" value="HisK_dim/P_dom"/>
</dbReference>
<evidence type="ECO:0000256" key="1">
    <source>
        <dbReference type="ARBA" id="ARBA00000085"/>
    </source>
</evidence>
<dbReference type="GO" id="GO:0000155">
    <property type="term" value="F:phosphorelay sensor kinase activity"/>
    <property type="evidence" value="ECO:0007669"/>
    <property type="project" value="InterPro"/>
</dbReference>
<keyword evidence="7" id="KW-0808">Transferase</keyword>
<feature type="domain" description="Response regulatory" evidence="19">
    <location>
        <begin position="623"/>
        <end position="745"/>
    </location>
</feature>
<dbReference type="Pfam" id="PF00512">
    <property type="entry name" value="HisKA"/>
    <property type="match status" value="1"/>
</dbReference>
<dbReference type="KEGG" id="dee:HQN60_09320"/>
<dbReference type="Pfam" id="PF13181">
    <property type="entry name" value="TPR_8"/>
    <property type="match status" value="2"/>
</dbReference>
<keyword evidence="8" id="KW-0812">Transmembrane</keyword>
<comment type="subcellular location">
    <subcellularLocation>
        <location evidence="2">Cell inner membrane</location>
        <topology evidence="2">Multi-pass membrane protein</topology>
    </subcellularLocation>
</comment>
<dbReference type="InterPro" id="IPR011990">
    <property type="entry name" value="TPR-like_helical_dom_sf"/>
</dbReference>
<evidence type="ECO:0000256" key="15">
    <source>
        <dbReference type="ARBA" id="ARBA00070152"/>
    </source>
</evidence>
<keyword evidence="12" id="KW-0902">Two-component regulatory system</keyword>
<sequence>MSEPLASLLSQQKQFRRHNFQQALVLSEKLVEQAQEAGNETILAQALFLRGEAFEKTGNYISARQILESALKIAVNLNLDALLLDIYECLGKVYYILGDLNNALSTWGQCLELALDQHSIVHYIKAYVGIGGVYLYFDMAEESLRHHKIAYDYVQELNDDQLLMMLHLWLGHDYQRLAQHELALQHLASCRALYPQTNDAGMMSEAIMHSGYAQLGLGRYNEARQCFLQTITLSQRHHYAWSTVMGQLGIAEVALLQGDMQVALVESQHALDAAYQGGSQHQEMKASRIQSAVYEHMGKFELALTLYERHTELAIKLAKERTFTQIESSTMRKISRMEMRLKLLKSEQQKQNILNESIRQQAEHLAEKNTLIAINQAKSDFLALISHEIRTPLSGVIGMLRLAGGQKELRSATRTQVRMGLENAELLLEIINDILDASKIESGKLSIESIPFDLIKLLHQVVDFFTARAEEKGITFILNISRFSPVGCLGDPTRIRQILFNLIGNSIKFTEQGTVTITAYRDHEQVKILISDTGIGMDEMTIGRLFQKFEQADTSTTRKYGGTGLGLSICRGLIDLMDGSLGVTSAPNEGSHFRVEIPLPIADVPMELSKYESPLLPLNYKIKVLYAEDVETNQLIVRALLEEMNLSLTVVDNGEEALRALSEMSFDVVFMDWRMPIMDGMTATRLIREGGNLQYRVKDPDVYIVALTANATAKEQNEGMTIGMNDYLTKPVSVRGLHQALNQAIHYQLQRGISLPLMKITADQNLANLKKSLSAPALQWIEQLTDLGVAVDEALDRLNGNLSRYQRWLLHFFTENQQFFTEINQLKHIDHLDDYIEKIHAMRGVSGTLGLMDFYRTASELEQALFQQQKESIKTLPDFYKLEQAWVRAKNKILPLIEVESLSSTLIQAEGLLPKSCLTTALGLQTALKNNSLRARKILLALLAELPESKFNLLVDVTSALEKLDYPAALAALNQRIPVPVEEVIVNG</sequence>
<evidence type="ECO:0000256" key="12">
    <source>
        <dbReference type="ARBA" id="ARBA00023012"/>
    </source>
</evidence>
<dbReference type="InterPro" id="IPR011006">
    <property type="entry name" value="CheY-like_superfamily"/>
</dbReference>
<evidence type="ECO:0000259" key="20">
    <source>
        <dbReference type="PROSITE" id="PS50894"/>
    </source>
</evidence>
<dbReference type="InterPro" id="IPR036890">
    <property type="entry name" value="HATPase_C_sf"/>
</dbReference>
<dbReference type="PROSITE" id="PS50109">
    <property type="entry name" value="HIS_KIN"/>
    <property type="match status" value="1"/>
</dbReference>
<dbReference type="PRINTS" id="PR00344">
    <property type="entry name" value="BCTRLSENSOR"/>
</dbReference>
<evidence type="ECO:0000256" key="4">
    <source>
        <dbReference type="ARBA" id="ARBA00022475"/>
    </source>
</evidence>
<dbReference type="Gene3D" id="3.40.50.2300">
    <property type="match status" value="1"/>
</dbReference>
<dbReference type="GO" id="GO:0005886">
    <property type="term" value="C:plasma membrane"/>
    <property type="evidence" value="ECO:0007669"/>
    <property type="project" value="UniProtKB-SubCell"/>
</dbReference>
<evidence type="ECO:0000256" key="2">
    <source>
        <dbReference type="ARBA" id="ARBA00004429"/>
    </source>
</evidence>
<evidence type="ECO:0000256" key="5">
    <source>
        <dbReference type="ARBA" id="ARBA00022519"/>
    </source>
</evidence>
<evidence type="ECO:0000313" key="21">
    <source>
        <dbReference type="EMBL" id="QKJ66883.1"/>
    </source>
</evidence>
<dbReference type="SMART" id="SM00387">
    <property type="entry name" value="HATPase_c"/>
    <property type="match status" value="1"/>
</dbReference>
<dbReference type="SUPFAM" id="SSF55874">
    <property type="entry name" value="ATPase domain of HSP90 chaperone/DNA topoisomerase II/histidine kinase"/>
    <property type="match status" value="1"/>
</dbReference>
<dbReference type="SUPFAM" id="SSF48452">
    <property type="entry name" value="TPR-like"/>
    <property type="match status" value="2"/>
</dbReference>
<dbReference type="PROSITE" id="PS50110">
    <property type="entry name" value="RESPONSE_REGULATORY"/>
    <property type="match status" value="1"/>
</dbReference>
<dbReference type="SMART" id="SM00448">
    <property type="entry name" value="REC"/>
    <property type="match status" value="1"/>
</dbReference>
<dbReference type="EC" id="2.7.13.3" evidence="3"/>
<keyword evidence="10" id="KW-0067">ATP-binding</keyword>
<comment type="function">
    <text evidence="14">Member of the two-component regulatory system BvgS/BvgA. Phosphorylates BvgA via a four-step phosphorelay in response to environmental signals.</text>
</comment>
<dbReference type="InterPro" id="IPR001789">
    <property type="entry name" value="Sig_transdc_resp-reg_receiver"/>
</dbReference>
<dbReference type="Pfam" id="PF00072">
    <property type="entry name" value="Response_reg"/>
    <property type="match status" value="1"/>
</dbReference>
<dbReference type="SUPFAM" id="SSF52172">
    <property type="entry name" value="CheY-like"/>
    <property type="match status" value="1"/>
</dbReference>
<dbReference type="FunFam" id="3.30.565.10:FF:000010">
    <property type="entry name" value="Sensor histidine kinase RcsC"/>
    <property type="match status" value="1"/>
</dbReference>
<name>A0A6M8SNU6_9NEIS</name>
<dbReference type="PANTHER" id="PTHR43047">
    <property type="entry name" value="TWO-COMPONENT HISTIDINE PROTEIN KINASE"/>
    <property type="match status" value="1"/>
</dbReference>
<evidence type="ECO:0000256" key="3">
    <source>
        <dbReference type="ARBA" id="ARBA00012438"/>
    </source>
</evidence>
<dbReference type="SMART" id="SM00388">
    <property type="entry name" value="HisKA"/>
    <property type="match status" value="1"/>
</dbReference>
<evidence type="ECO:0000256" key="13">
    <source>
        <dbReference type="ARBA" id="ARBA00023136"/>
    </source>
</evidence>
<feature type="modified residue" description="4-aspartylphosphate" evidence="17">
    <location>
        <position position="672"/>
    </location>
</feature>
<dbReference type="GO" id="GO:0009927">
    <property type="term" value="F:histidine phosphotransfer kinase activity"/>
    <property type="evidence" value="ECO:0007669"/>
    <property type="project" value="TreeGrafter"/>
</dbReference>
<evidence type="ECO:0000313" key="22">
    <source>
        <dbReference type="Proteomes" id="UP000504844"/>
    </source>
</evidence>
<dbReference type="SMART" id="SM00028">
    <property type="entry name" value="TPR"/>
    <property type="match status" value="5"/>
</dbReference>
<keyword evidence="9" id="KW-0418">Kinase</keyword>
<dbReference type="PANTHER" id="PTHR43047:SF71">
    <property type="entry name" value="HISTIDINE KINASE CONTAINING CHEY-HOMOLOGOUS RECEIVER DOMAIN-RELATED"/>
    <property type="match status" value="1"/>
</dbReference>
<keyword evidence="4" id="KW-1003">Cell membrane</keyword>
<keyword evidence="11" id="KW-1133">Transmembrane helix</keyword>
<evidence type="ECO:0000256" key="6">
    <source>
        <dbReference type="ARBA" id="ARBA00022553"/>
    </source>
</evidence>
<reference evidence="21 22" key="1">
    <citation type="submission" date="2020-05" db="EMBL/GenBank/DDBJ databases">
        <title>Complete genome sequence of Deefgea sp. D17.</title>
        <authorList>
            <person name="Bae J.-W."/>
            <person name="Han J.E."/>
        </authorList>
    </citation>
    <scope>NUCLEOTIDE SEQUENCE [LARGE SCALE GENOMIC DNA]</scope>
    <source>
        <strain evidence="21 22">D17</strain>
    </source>
</reference>
<dbReference type="RefSeq" id="WP_173533386.1">
    <property type="nucleotide sequence ID" value="NZ_CP054143.1"/>
</dbReference>
<dbReference type="CDD" id="cd00082">
    <property type="entry name" value="HisKA"/>
    <property type="match status" value="1"/>
</dbReference>
<dbReference type="InterPro" id="IPR036641">
    <property type="entry name" value="HPT_dom_sf"/>
</dbReference>
<dbReference type="InterPro" id="IPR019734">
    <property type="entry name" value="TPR_rpt"/>
</dbReference>
<evidence type="ECO:0000256" key="10">
    <source>
        <dbReference type="ARBA" id="ARBA00022840"/>
    </source>
</evidence>